<accession>F7W3V8</accession>
<evidence type="ECO:0000313" key="3">
    <source>
        <dbReference type="Proteomes" id="UP000001881"/>
    </source>
</evidence>
<dbReference type="Proteomes" id="UP000001881">
    <property type="component" value="Unassembled WGS sequence"/>
</dbReference>
<name>F7W3V8_SORMK</name>
<protein>
    <submittedName>
        <fullName evidence="2">WGS project CABT00000000 data, contig 2.26</fullName>
    </submittedName>
</protein>
<dbReference type="VEuPathDB" id="FungiDB:SMAC_05487"/>
<dbReference type="OrthoDB" id="10350041at2759"/>
<dbReference type="InParanoid" id="F7W3V8"/>
<proteinExistence type="predicted"/>
<dbReference type="HOGENOM" id="CLU_1283975_0_0_1"/>
<comment type="caution">
    <text evidence="2">The sequence shown here is derived from an EMBL/GenBank/DDBJ whole genome shotgun (WGS) entry which is preliminary data.</text>
</comment>
<organism evidence="2 3">
    <name type="scientific">Sordaria macrospora (strain ATCC MYA-333 / DSM 997 / K(L3346) / K-hell)</name>
    <dbReference type="NCBI Taxonomy" id="771870"/>
    <lineage>
        <taxon>Eukaryota</taxon>
        <taxon>Fungi</taxon>
        <taxon>Dikarya</taxon>
        <taxon>Ascomycota</taxon>
        <taxon>Pezizomycotina</taxon>
        <taxon>Sordariomycetes</taxon>
        <taxon>Sordariomycetidae</taxon>
        <taxon>Sordariales</taxon>
        <taxon>Sordariaceae</taxon>
        <taxon>Sordaria</taxon>
    </lineage>
</organism>
<feature type="region of interest" description="Disordered" evidence="1">
    <location>
        <begin position="141"/>
        <end position="178"/>
    </location>
</feature>
<dbReference type="EMBL" id="CABT02000026">
    <property type="protein sequence ID" value="CCC12311.1"/>
    <property type="molecule type" value="Genomic_DNA"/>
</dbReference>
<dbReference type="AlphaFoldDB" id="F7W3V8"/>
<evidence type="ECO:0000313" key="2">
    <source>
        <dbReference type="EMBL" id="CCC12311.1"/>
    </source>
</evidence>
<reference evidence="2 3" key="1">
    <citation type="journal article" date="2010" name="PLoS Genet.">
        <title>De novo assembly of a 40 Mb eukaryotic genome from short sequence reads: Sordaria macrospora, a model organism for fungal morphogenesis.</title>
        <authorList>
            <person name="Nowrousian M."/>
            <person name="Stajich J."/>
            <person name="Chu M."/>
            <person name="Engh I."/>
            <person name="Espagne E."/>
            <person name="Halliday K."/>
            <person name="Kamerewerd J."/>
            <person name="Kempken F."/>
            <person name="Knab B."/>
            <person name="Kuo H.C."/>
            <person name="Osiewacz H.D."/>
            <person name="Poeggeler S."/>
            <person name="Read N."/>
            <person name="Seiler S."/>
            <person name="Smith K."/>
            <person name="Zickler D."/>
            <person name="Kueck U."/>
            <person name="Freitag M."/>
        </authorList>
    </citation>
    <scope>NUCLEOTIDE SEQUENCE [LARGE SCALE GENOMIC DNA]</scope>
    <source>
        <strain evidence="3">ATCC MYA-333 / DSM 997 / K(L3346) / K-hell</strain>
        <tissue evidence="2">Mycelium</tissue>
    </source>
</reference>
<feature type="compositionally biased region" description="Basic and acidic residues" evidence="1">
    <location>
        <begin position="155"/>
        <end position="168"/>
    </location>
</feature>
<keyword evidence="3" id="KW-1185">Reference proteome</keyword>
<gene>
    <name evidence="2" type="ORF">SMAC_05487</name>
</gene>
<dbReference type="eggNOG" id="ENOG502RJGW">
    <property type="taxonomic scope" value="Eukaryota"/>
</dbReference>
<sequence length="215" mass="24987">MAQQDGNETYADLYDASSDALTRLPIPCLLPDLSNYYAWQHALYFHLRYNGLFYFLTGQEQSRWELRWHEAGMPGNEEDRPTYFDRRNYMRRNMHAYSILFSKIGHVVPRLLEMGWDGDRDSFGFRTDLLWGRIQELRERQRPGVPAPVMQQQQQRERAPETEQREGQGRVVNGVNGVNGHARGQVNGVLVNGVGRVHGRHHSQAISLEDDDEME</sequence>
<evidence type="ECO:0000256" key="1">
    <source>
        <dbReference type="SAM" id="MobiDB-lite"/>
    </source>
</evidence>